<name>A0ABQ9IFJ3_9NEOP</name>
<evidence type="ECO:0008006" key="3">
    <source>
        <dbReference type="Google" id="ProtNLM"/>
    </source>
</evidence>
<dbReference type="Proteomes" id="UP001159363">
    <property type="component" value="Chromosome 2"/>
</dbReference>
<reference evidence="1 2" key="1">
    <citation type="submission" date="2023-02" db="EMBL/GenBank/DDBJ databases">
        <title>LHISI_Scaffold_Assembly.</title>
        <authorList>
            <person name="Stuart O.P."/>
            <person name="Cleave R."/>
            <person name="Magrath M.J.L."/>
            <person name="Mikheyev A.S."/>
        </authorList>
    </citation>
    <scope>NUCLEOTIDE SEQUENCE [LARGE SCALE GENOMIC DNA]</scope>
    <source>
        <strain evidence="1">Daus_M_001</strain>
        <tissue evidence="1">Leg muscle</tissue>
    </source>
</reference>
<evidence type="ECO:0000313" key="2">
    <source>
        <dbReference type="Proteomes" id="UP001159363"/>
    </source>
</evidence>
<evidence type="ECO:0000313" key="1">
    <source>
        <dbReference type="EMBL" id="KAJ8894683.1"/>
    </source>
</evidence>
<comment type="caution">
    <text evidence="1">The sequence shown here is derived from an EMBL/GenBank/DDBJ whole genome shotgun (WGS) entry which is preliminary data.</text>
</comment>
<gene>
    <name evidence="1" type="ORF">PR048_007348</name>
</gene>
<accession>A0ABQ9IFJ3</accession>
<sequence>MGHSINDSTIPSPERNLEEWDYVCKLVYSDSVVEQTKGYEHLLVWKARVGMLPASVTCTLELLQVHLQDQVLWPRIASGKVPPHAAQQLRLTYSTVIMRFLNHLASLFQNTKNQTLYSVAKKLHIPAWMVNIRHDAAHDGNVPSVDVLRLAAGYALSWLHEYWWKPESLSLLDWKPTDNSIYEDTSQVELCNILDLWQALALYQETDYSYVHQIPDKEVSHTTPYTTVQASGSTRSTSYICCTYSSEHLFCTEASPRSLKMWEPVLASLPVAVLLHIIQKLLKLTCSVNGVISNQSRLAALWICELAKAIFKLQKVLNLVDEMNIAASGVSEPAKTLKLAKGISVSFMQDDNLAKLTSKSLRKMLFGRVETDCPDLKDDLVLDVKALPNKKETYEVVKFAVLNPKWKDINVQCCDVGSIIFPCPTQLLKRNDGIYKDLDSVNHVVISLKNNKECFLTQTHNGRFHLKLVGMEASTSAFFLLVVKIPFQQHGVSSVPVSPSGSSHCNLLPNTPGPVILQCGQGLEVNIFRRGHRHGFLIPLPVSWVMKDVPQD</sequence>
<dbReference type="PANTHER" id="PTHR15002">
    <property type="entry name" value="RIBOSOMAL BIOGENESIS PROTEIN LAS1L"/>
    <property type="match status" value="1"/>
</dbReference>
<protein>
    <recommendedName>
        <fullName evidence="3">LAS1-like protein</fullName>
    </recommendedName>
</protein>
<dbReference type="Pfam" id="PF04031">
    <property type="entry name" value="Las1"/>
    <property type="match status" value="1"/>
</dbReference>
<proteinExistence type="predicted"/>
<dbReference type="PANTHER" id="PTHR15002:SF0">
    <property type="entry name" value="RIBOSOMAL BIOGENESIS PROTEIN LAS1L"/>
    <property type="match status" value="1"/>
</dbReference>
<dbReference type="InterPro" id="IPR007174">
    <property type="entry name" value="Las1"/>
</dbReference>
<dbReference type="EMBL" id="JARBHB010000002">
    <property type="protein sequence ID" value="KAJ8894683.1"/>
    <property type="molecule type" value="Genomic_DNA"/>
</dbReference>
<keyword evidence="2" id="KW-1185">Reference proteome</keyword>
<organism evidence="1 2">
    <name type="scientific">Dryococelus australis</name>
    <dbReference type="NCBI Taxonomy" id="614101"/>
    <lineage>
        <taxon>Eukaryota</taxon>
        <taxon>Metazoa</taxon>
        <taxon>Ecdysozoa</taxon>
        <taxon>Arthropoda</taxon>
        <taxon>Hexapoda</taxon>
        <taxon>Insecta</taxon>
        <taxon>Pterygota</taxon>
        <taxon>Neoptera</taxon>
        <taxon>Polyneoptera</taxon>
        <taxon>Phasmatodea</taxon>
        <taxon>Verophasmatodea</taxon>
        <taxon>Anareolatae</taxon>
        <taxon>Phasmatidae</taxon>
        <taxon>Eurycanthinae</taxon>
        <taxon>Dryococelus</taxon>
    </lineage>
</organism>